<dbReference type="Gene3D" id="3.30.420.10">
    <property type="entry name" value="Ribonuclease H-like superfamily/Ribonuclease H"/>
    <property type="match status" value="1"/>
</dbReference>
<name>A0A2J6SN43_9HELO</name>
<reference evidence="1 2" key="1">
    <citation type="submission" date="2016-04" db="EMBL/GenBank/DDBJ databases">
        <title>A degradative enzymes factory behind the ericoid mycorrhizal symbiosis.</title>
        <authorList>
            <consortium name="DOE Joint Genome Institute"/>
            <person name="Martino E."/>
            <person name="Morin E."/>
            <person name="Grelet G."/>
            <person name="Kuo A."/>
            <person name="Kohler A."/>
            <person name="Daghino S."/>
            <person name="Barry K."/>
            <person name="Choi C."/>
            <person name="Cichocki N."/>
            <person name="Clum A."/>
            <person name="Copeland A."/>
            <person name="Hainaut M."/>
            <person name="Haridas S."/>
            <person name="Labutti K."/>
            <person name="Lindquist E."/>
            <person name="Lipzen A."/>
            <person name="Khouja H.-R."/>
            <person name="Murat C."/>
            <person name="Ohm R."/>
            <person name="Olson A."/>
            <person name="Spatafora J."/>
            <person name="Veneault-Fourrey C."/>
            <person name="Henrissat B."/>
            <person name="Grigoriev I."/>
            <person name="Martin F."/>
            <person name="Perotto S."/>
        </authorList>
    </citation>
    <scope>NUCLEOTIDE SEQUENCE [LARGE SCALE GENOMIC DNA]</scope>
    <source>
        <strain evidence="1 2">E</strain>
    </source>
</reference>
<evidence type="ECO:0008006" key="3">
    <source>
        <dbReference type="Google" id="ProtNLM"/>
    </source>
</evidence>
<accession>A0A2J6SN43</accession>
<dbReference type="EMBL" id="KZ613912">
    <property type="protein sequence ID" value="PMD52185.1"/>
    <property type="molecule type" value="Genomic_DNA"/>
</dbReference>
<keyword evidence="2" id="KW-1185">Reference proteome</keyword>
<dbReference type="RefSeq" id="XP_024729089.1">
    <property type="nucleotide sequence ID" value="XM_024876125.1"/>
</dbReference>
<dbReference type="InParanoid" id="A0A2J6SN43"/>
<protein>
    <recommendedName>
        <fullName evidence="3">Tc1-like transposase DDE domain-containing protein</fullName>
    </recommendedName>
</protein>
<organism evidence="1 2">
    <name type="scientific">Hyaloscypha bicolor E</name>
    <dbReference type="NCBI Taxonomy" id="1095630"/>
    <lineage>
        <taxon>Eukaryota</taxon>
        <taxon>Fungi</taxon>
        <taxon>Dikarya</taxon>
        <taxon>Ascomycota</taxon>
        <taxon>Pezizomycotina</taxon>
        <taxon>Leotiomycetes</taxon>
        <taxon>Helotiales</taxon>
        <taxon>Hyaloscyphaceae</taxon>
        <taxon>Hyaloscypha</taxon>
        <taxon>Hyaloscypha bicolor</taxon>
    </lineage>
</organism>
<sequence>PPYSPDLNPIERIWWHLKCLIREIFPEVSVDKSEIEHARQQLESCLQAA</sequence>
<dbReference type="Proteomes" id="UP000235371">
    <property type="component" value="Unassembled WGS sequence"/>
</dbReference>
<dbReference type="InterPro" id="IPR036397">
    <property type="entry name" value="RNaseH_sf"/>
</dbReference>
<evidence type="ECO:0000313" key="2">
    <source>
        <dbReference type="Proteomes" id="UP000235371"/>
    </source>
</evidence>
<proteinExistence type="predicted"/>
<dbReference type="GO" id="GO:0003676">
    <property type="term" value="F:nucleic acid binding"/>
    <property type="evidence" value="ECO:0007669"/>
    <property type="project" value="InterPro"/>
</dbReference>
<dbReference type="AlphaFoldDB" id="A0A2J6SN43"/>
<gene>
    <name evidence="1" type="ORF">K444DRAFT_545291</name>
</gene>
<feature type="non-terminal residue" evidence="1">
    <location>
        <position position="1"/>
    </location>
</feature>
<dbReference type="GeneID" id="36584204"/>
<dbReference type="OrthoDB" id="3556043at2759"/>
<evidence type="ECO:0000313" key="1">
    <source>
        <dbReference type="EMBL" id="PMD52185.1"/>
    </source>
</evidence>